<evidence type="ECO:0000313" key="3">
    <source>
        <dbReference type="Proteomes" id="UP000824238"/>
    </source>
</evidence>
<comment type="caution">
    <text evidence="2">The sequence shown here is derived from an EMBL/GenBank/DDBJ whole genome shotgun (WGS) entry which is preliminary data.</text>
</comment>
<accession>A0A9D1DKG8</accession>
<name>A0A9D1DKG8_9FIRM</name>
<reference evidence="2" key="1">
    <citation type="submission" date="2020-10" db="EMBL/GenBank/DDBJ databases">
        <authorList>
            <person name="Gilroy R."/>
        </authorList>
    </citation>
    <scope>NUCLEOTIDE SEQUENCE</scope>
    <source>
        <strain evidence="2">ChiGjej3B3-7149</strain>
    </source>
</reference>
<keyword evidence="1" id="KW-0472">Membrane</keyword>
<feature type="transmembrane region" description="Helical" evidence="1">
    <location>
        <begin position="148"/>
        <end position="168"/>
    </location>
</feature>
<gene>
    <name evidence="2" type="ORF">IAD36_02785</name>
</gene>
<dbReference type="AlphaFoldDB" id="A0A9D1DKG8"/>
<evidence type="ECO:0008006" key="4">
    <source>
        <dbReference type="Google" id="ProtNLM"/>
    </source>
</evidence>
<feature type="transmembrane region" description="Helical" evidence="1">
    <location>
        <begin position="98"/>
        <end position="127"/>
    </location>
</feature>
<evidence type="ECO:0000313" key="2">
    <source>
        <dbReference type="EMBL" id="HIR54513.1"/>
    </source>
</evidence>
<protein>
    <recommendedName>
        <fullName evidence="4">Stage II sporulation protein M</fullName>
    </recommendedName>
</protein>
<evidence type="ECO:0000256" key="1">
    <source>
        <dbReference type="SAM" id="Phobius"/>
    </source>
</evidence>
<keyword evidence="1" id="KW-0812">Transmembrane</keyword>
<keyword evidence="1" id="KW-1133">Transmembrane helix</keyword>
<sequence length="175" mass="17998">MLLLLCAAFLAGAAGGSLLGSAESAAAEGVLPGDGSVYGADGYFSLLFSCAKYHLLVLLFSTSLAGVLLIPATLAFRGFALSCTAACVASAYPEQGTALVLVVLGLPALLTVPSLFVVAFGGELFSARLLSNYARRPLPPRYRRGEDRALAAALMLFAAAAVECYAVPPLVRLLI</sequence>
<organism evidence="2 3">
    <name type="scientific">Candidatus Scatomorpha intestinigallinarum</name>
    <dbReference type="NCBI Taxonomy" id="2840923"/>
    <lineage>
        <taxon>Bacteria</taxon>
        <taxon>Bacillati</taxon>
        <taxon>Bacillota</taxon>
        <taxon>Clostridia</taxon>
        <taxon>Eubacteriales</taxon>
        <taxon>Candidatus Scatomorpha</taxon>
    </lineage>
</organism>
<reference evidence="2" key="2">
    <citation type="journal article" date="2021" name="PeerJ">
        <title>Extensive microbial diversity within the chicken gut microbiome revealed by metagenomics and culture.</title>
        <authorList>
            <person name="Gilroy R."/>
            <person name="Ravi A."/>
            <person name="Getino M."/>
            <person name="Pursley I."/>
            <person name="Horton D.L."/>
            <person name="Alikhan N.F."/>
            <person name="Baker D."/>
            <person name="Gharbi K."/>
            <person name="Hall N."/>
            <person name="Watson M."/>
            <person name="Adriaenssens E.M."/>
            <person name="Foster-Nyarko E."/>
            <person name="Jarju S."/>
            <person name="Secka A."/>
            <person name="Antonio M."/>
            <person name="Oren A."/>
            <person name="Chaudhuri R.R."/>
            <person name="La Ragione R."/>
            <person name="Hildebrand F."/>
            <person name="Pallen M.J."/>
        </authorList>
    </citation>
    <scope>NUCLEOTIDE SEQUENCE</scope>
    <source>
        <strain evidence="2">ChiGjej3B3-7149</strain>
    </source>
</reference>
<dbReference type="Proteomes" id="UP000824238">
    <property type="component" value="Unassembled WGS sequence"/>
</dbReference>
<dbReference type="EMBL" id="DVHH01000071">
    <property type="protein sequence ID" value="HIR54513.1"/>
    <property type="molecule type" value="Genomic_DNA"/>
</dbReference>
<proteinExistence type="predicted"/>